<dbReference type="InterPro" id="IPR023610">
    <property type="entry name" value="PInositol-4/5-P-5/4-kinase"/>
</dbReference>
<dbReference type="EMBL" id="CAINUL010000001">
    <property type="protein sequence ID" value="CAD0106692.1"/>
    <property type="molecule type" value="Genomic_DNA"/>
</dbReference>
<feature type="compositionally biased region" description="Basic and acidic residues" evidence="12">
    <location>
        <begin position="827"/>
        <end position="837"/>
    </location>
</feature>
<keyword evidence="7 11" id="KW-0067">ATP-binding</keyword>
<feature type="compositionally biased region" description="Low complexity" evidence="12">
    <location>
        <begin position="156"/>
        <end position="168"/>
    </location>
</feature>
<feature type="compositionally biased region" description="Polar residues" evidence="12">
    <location>
        <begin position="900"/>
        <end position="909"/>
    </location>
</feature>
<evidence type="ECO:0000256" key="11">
    <source>
        <dbReference type="PROSITE-ProRule" id="PRU00781"/>
    </source>
</evidence>
<organism evidence="14 15">
    <name type="scientific">Aureobasidium uvarum</name>
    <dbReference type="NCBI Taxonomy" id="2773716"/>
    <lineage>
        <taxon>Eukaryota</taxon>
        <taxon>Fungi</taxon>
        <taxon>Dikarya</taxon>
        <taxon>Ascomycota</taxon>
        <taxon>Pezizomycotina</taxon>
        <taxon>Dothideomycetes</taxon>
        <taxon>Dothideomycetidae</taxon>
        <taxon>Dothideales</taxon>
        <taxon>Saccotheciaceae</taxon>
        <taxon>Aureobasidium</taxon>
    </lineage>
</organism>
<dbReference type="PANTHER" id="PTHR23086">
    <property type="entry name" value="PHOSPHATIDYLINOSITOL-4-PHOSPHATE 5-KINASE"/>
    <property type="match status" value="1"/>
</dbReference>
<dbReference type="SMART" id="SM00330">
    <property type="entry name" value="PIPKc"/>
    <property type="match status" value="1"/>
</dbReference>
<feature type="region of interest" description="Disordered" evidence="12">
    <location>
        <begin position="810"/>
        <end position="846"/>
    </location>
</feature>
<keyword evidence="5 11" id="KW-0547">Nucleotide-binding</keyword>
<sequence>MPRPSTILAPCDIDKPHSQPPSYSPPSTSAPDRPTALVLDASATLAQSARLNVPEGDTLSKVTSPLNAVYLMQKVDMPSFLPDDCDLHNSFSPKSLSPAIPTQQQQTPAVDSLPGAWPKPTPGLPNGLQYGADSAISSLPNGRSSESHSTRGRTVSSKGSMPSMLSSKSDNDVRSVDVSSLPKDDDGYFAHKPNGAPRSPNPSQHALAVPEDVSPTSSALPLQTMPSPVLPPVSEAGPSATDGMLRVPRSTHRASSPPAFSHTSSSMASVSSQPPGRLVHRHTLEVPSVAGRTSRDSQAPSTHDGNVASATGRFSPTTPSRRRGSSQLVRRGTRSIQSDAHLDEVVQDDDAARWAEHIKQKRASKRKRDEDDERVVVGTKVDQNHVNWVTAYNMLTGIRFCVSRTNAKIGRDLTDADFDAKHKFSFDITGNELTPSAKYDFKFKDYAPWVFRHLRHKFGLDPADYLVSLTSKYILSELGSPGKSGSFFYFSRDYKYIIKTIHHAEHKFLRKILRDYYSHVQENPNTLLSQFYGLHRVKIPYGRKIHFVVMNNLFPPHRDIHRTFDLKGSTIGRDFKEEELEKNPRATLKDLNWLRRNLHLEFGPTKKDAFVEQMQKDVALLQKLKIMDYSMLVGIHDLQRGNEDNLRDKTLQVFQPGGHKPEDQPPNMLMRTPSKLENARKAQELRELIKNEKPIPMGQSLDKMPDEMAGGHRKQSYFYSDDGGFRATHENNMAGEEIYYLGIIDCLTHISAIPPERYGDRFVRFISGVTKTRERAEAEKEQNLEQGSDRLNNLAIRNIEGTLNDPKLSGVNILRSPDQNPAGTETVMRKAEKQAEKSRHRGVNEDDIPDRAIGAVRSPHAENENMITLPVIGEAAENGSPSSRTPTRTITPQHSKESFNGRSGNSQVATRKLDLASQNLGEVPPPTPPKTDGPPSSKRSIEFEHHGRGVNNFSRPLTPPKDDKYSLRDQRRQTPTPPKDERYSLDKALPLPPSQTNGVDEDEVEALRTRVSAL</sequence>
<dbReference type="SUPFAM" id="SSF56104">
    <property type="entry name" value="SAICAR synthase-like"/>
    <property type="match status" value="1"/>
</dbReference>
<dbReference type="AlphaFoldDB" id="A0A9N8KFC3"/>
<dbReference type="GO" id="GO:0046854">
    <property type="term" value="P:phosphatidylinositol phosphate biosynthetic process"/>
    <property type="evidence" value="ECO:0007669"/>
    <property type="project" value="UniProtKB-ARBA"/>
</dbReference>
<evidence type="ECO:0000256" key="9">
    <source>
        <dbReference type="ARBA" id="ARBA00080374"/>
    </source>
</evidence>
<dbReference type="Gene3D" id="3.30.800.10">
    <property type="entry name" value="Phosphatidylinositol Phosphate Kinase II Beta"/>
    <property type="match status" value="1"/>
</dbReference>
<dbReference type="OrthoDB" id="20783at2759"/>
<dbReference type="Proteomes" id="UP000745764">
    <property type="component" value="Unassembled WGS sequence"/>
</dbReference>
<dbReference type="PROSITE" id="PS51455">
    <property type="entry name" value="PIPK"/>
    <property type="match status" value="1"/>
</dbReference>
<dbReference type="FunFam" id="3.30.800.10:FF:000009">
    <property type="entry name" value="Phosphatidylinositol 4-phosphate 5-kinase its3"/>
    <property type="match status" value="1"/>
</dbReference>
<evidence type="ECO:0000256" key="4">
    <source>
        <dbReference type="ARBA" id="ARBA00022679"/>
    </source>
</evidence>
<gene>
    <name evidence="14" type="ORF">AWRI4620_LOCUS947</name>
</gene>
<feature type="region of interest" description="Disordered" evidence="12">
    <location>
        <begin position="1"/>
        <end position="34"/>
    </location>
</feature>
<evidence type="ECO:0000256" key="7">
    <source>
        <dbReference type="ARBA" id="ARBA00022840"/>
    </source>
</evidence>
<dbReference type="GO" id="GO:0016308">
    <property type="term" value="F:1-phosphatidylinositol-4-phosphate 5-kinase activity"/>
    <property type="evidence" value="ECO:0007669"/>
    <property type="project" value="UniProtKB-EC"/>
</dbReference>
<dbReference type="CDD" id="cd17303">
    <property type="entry name" value="PIPKc_PIP5K_yeast_like"/>
    <property type="match status" value="1"/>
</dbReference>
<keyword evidence="15" id="KW-1185">Reference proteome</keyword>
<keyword evidence="4 11" id="KW-0808">Transferase</keyword>
<evidence type="ECO:0000313" key="14">
    <source>
        <dbReference type="EMBL" id="CAD0106692.1"/>
    </source>
</evidence>
<evidence type="ECO:0000256" key="12">
    <source>
        <dbReference type="SAM" id="MobiDB-lite"/>
    </source>
</evidence>
<evidence type="ECO:0000256" key="3">
    <source>
        <dbReference type="ARBA" id="ARBA00022553"/>
    </source>
</evidence>
<feature type="domain" description="PIPK" evidence="13">
    <location>
        <begin position="378"/>
        <end position="770"/>
    </location>
</feature>
<name>A0A9N8KFC3_9PEZI</name>
<evidence type="ECO:0000259" key="13">
    <source>
        <dbReference type="PROSITE" id="PS51455"/>
    </source>
</evidence>
<evidence type="ECO:0000256" key="1">
    <source>
        <dbReference type="ARBA" id="ARBA00000444"/>
    </source>
</evidence>
<keyword evidence="6 11" id="KW-0418">Kinase</keyword>
<feature type="compositionally biased region" description="Polar residues" evidence="12">
    <location>
        <begin position="135"/>
        <end position="144"/>
    </location>
</feature>
<dbReference type="EC" id="2.7.1.68" evidence="2"/>
<evidence type="ECO:0000256" key="2">
    <source>
        <dbReference type="ARBA" id="ARBA00012172"/>
    </source>
</evidence>
<dbReference type="InterPro" id="IPR002498">
    <property type="entry name" value="PInositol-4-P-4/5-kinase_core"/>
</dbReference>
<dbReference type="GO" id="GO:0005524">
    <property type="term" value="F:ATP binding"/>
    <property type="evidence" value="ECO:0007669"/>
    <property type="project" value="UniProtKB-UniRule"/>
</dbReference>
<feature type="compositionally biased region" description="Polar residues" evidence="12">
    <location>
        <begin position="214"/>
        <end position="226"/>
    </location>
</feature>
<feature type="compositionally biased region" description="Pro residues" evidence="12">
    <location>
        <begin position="923"/>
        <end position="932"/>
    </location>
</feature>
<dbReference type="GO" id="GO:0005886">
    <property type="term" value="C:plasma membrane"/>
    <property type="evidence" value="ECO:0007669"/>
    <property type="project" value="TreeGrafter"/>
</dbReference>
<evidence type="ECO:0000256" key="10">
    <source>
        <dbReference type="ARBA" id="ARBA00082306"/>
    </source>
</evidence>
<evidence type="ECO:0000256" key="8">
    <source>
        <dbReference type="ARBA" id="ARBA00078403"/>
    </source>
</evidence>
<dbReference type="InterPro" id="IPR027483">
    <property type="entry name" value="PInositol-4-P-4/5-kinase_C_sf"/>
</dbReference>
<protein>
    <recommendedName>
        <fullName evidence="2">1-phosphatidylinositol-4-phosphate 5-kinase</fullName>
        <ecNumber evidence="2">2.7.1.68</ecNumber>
    </recommendedName>
    <alternativeName>
        <fullName evidence="10">1-phosphatidylinositol 4-phosphate kinase</fullName>
    </alternativeName>
    <alternativeName>
        <fullName evidence="8">Diphosphoinositide kinase</fullName>
    </alternativeName>
    <alternativeName>
        <fullName evidence="9">PIP5K</fullName>
    </alternativeName>
</protein>
<feature type="compositionally biased region" description="Basic and acidic residues" evidence="12">
    <location>
        <begin position="960"/>
        <end position="985"/>
    </location>
</feature>
<dbReference type="Pfam" id="PF01504">
    <property type="entry name" value="PIP5K"/>
    <property type="match status" value="1"/>
</dbReference>
<dbReference type="Gene3D" id="3.30.810.10">
    <property type="entry name" value="2-Layer Sandwich"/>
    <property type="match status" value="1"/>
</dbReference>
<feature type="region of interest" description="Disordered" evidence="12">
    <location>
        <begin position="289"/>
        <end position="336"/>
    </location>
</feature>
<comment type="catalytic activity">
    <reaction evidence="1">
        <text>a 1,2-diacyl-sn-glycero-3-phospho-(1D-myo-inositol 4-phosphate) + ATP = a 1,2-diacyl-sn-glycero-3-phospho-(1D-myo-inositol-4,5-bisphosphate) + ADP + H(+)</text>
        <dbReference type="Rhea" id="RHEA:14425"/>
        <dbReference type="ChEBI" id="CHEBI:15378"/>
        <dbReference type="ChEBI" id="CHEBI:30616"/>
        <dbReference type="ChEBI" id="CHEBI:58178"/>
        <dbReference type="ChEBI" id="CHEBI:58456"/>
        <dbReference type="ChEBI" id="CHEBI:456216"/>
        <dbReference type="EC" id="2.7.1.68"/>
    </reaction>
</comment>
<feature type="compositionally biased region" description="Low complexity" evidence="12">
    <location>
        <begin position="880"/>
        <end position="892"/>
    </location>
</feature>
<keyword evidence="3" id="KW-0597">Phosphoprotein</keyword>
<comment type="caution">
    <text evidence="14">The sequence shown here is derived from an EMBL/GenBank/DDBJ whole genome shotgun (WGS) entry which is preliminary data.</text>
</comment>
<feature type="region of interest" description="Disordered" evidence="12">
    <location>
        <begin position="92"/>
        <end position="277"/>
    </location>
</feature>
<evidence type="ECO:0000256" key="6">
    <source>
        <dbReference type="ARBA" id="ARBA00022777"/>
    </source>
</evidence>
<dbReference type="PANTHER" id="PTHR23086:SF8">
    <property type="entry name" value="PHOSPHATIDYLINOSITOL 5-PHOSPHATE 4-KINASE, ISOFORM A"/>
    <property type="match status" value="1"/>
</dbReference>
<proteinExistence type="predicted"/>
<feature type="region of interest" description="Disordered" evidence="12">
    <location>
        <begin position="875"/>
        <end position="1014"/>
    </location>
</feature>
<evidence type="ECO:0000313" key="15">
    <source>
        <dbReference type="Proteomes" id="UP000745764"/>
    </source>
</evidence>
<dbReference type="InterPro" id="IPR027484">
    <property type="entry name" value="PInositol-4-P-5-kinase_N"/>
</dbReference>
<feature type="compositionally biased region" description="Low complexity" evidence="12">
    <location>
        <begin position="254"/>
        <end position="272"/>
    </location>
</feature>
<accession>A0A9N8KFC3</accession>
<reference evidence="14" key="1">
    <citation type="submission" date="2020-06" db="EMBL/GenBank/DDBJ databases">
        <authorList>
            <person name="Onetto C."/>
        </authorList>
    </citation>
    <scope>NUCLEOTIDE SEQUENCE</scope>
</reference>
<evidence type="ECO:0000256" key="5">
    <source>
        <dbReference type="ARBA" id="ARBA00022741"/>
    </source>
</evidence>